<dbReference type="PRINTS" id="PR00469">
    <property type="entry name" value="PNDRDTASEII"/>
</dbReference>
<evidence type="ECO:0000313" key="6">
    <source>
        <dbReference type="Proteomes" id="UP001251085"/>
    </source>
</evidence>
<keyword evidence="2" id="KW-0285">Flavoprotein</keyword>
<sequence length="559" mass="59267">MEAIGHDLRQMQRTPLHASHVEALRRIGREVRFAAGELIAEIGSPMDTFFYVEEGEVEVLHPYSRQRIMAATIGPTQFTGEIAFLSKGVYALPIRAVQDTRAIAVGRDAMLRLMSQVPELSDIVITVYAARRRLHLEQRATGLTLIGADQDGTIRQIEEFAGRNRIPVRSFDLVCPGARAVAEECGIQPGQPAVIFGQGTVIDAPTPLKVAQRLGLDLHAEPGEIFDVIIVGGGPAGVAAGVYAGAEGLRALVIEDLAVGGQAGTSSRIENYMGFPTGISGADLVWRGEVQALKFGTSFAMPRRVIRLERRQDGLFCVTLDCRNQICARALVVATGVQYRQLAIPGVDRFLGRGVYHAATELEARQCRDAQAIVVGGGNSAGQAAMFLSRSARHVHLLVRGGSLAASMSEYLSSRLAADPRITIHFDTSISALEGDEALQRVGTVTSVGAGAQIDACAVFIMAGAAPNCAWLSGLIELDEAGFILTGAAAGRSASFETSQPGIFAVGDIRAGSVKRVASAVGEGSVVISEVWRYLAETPRPMPNADVMTAESVATLPAG</sequence>
<keyword evidence="6" id="KW-1185">Reference proteome</keyword>
<dbReference type="SMART" id="SM00100">
    <property type="entry name" value="cNMP"/>
    <property type="match status" value="1"/>
</dbReference>
<dbReference type="Pfam" id="PF00027">
    <property type="entry name" value="cNMP_binding"/>
    <property type="match status" value="1"/>
</dbReference>
<organism evidence="5 6">
    <name type="scientific">Paracoccus broussonetiae</name>
    <dbReference type="NCBI Taxonomy" id="3075834"/>
    <lineage>
        <taxon>Bacteria</taxon>
        <taxon>Pseudomonadati</taxon>
        <taxon>Pseudomonadota</taxon>
        <taxon>Alphaproteobacteria</taxon>
        <taxon>Rhodobacterales</taxon>
        <taxon>Paracoccaceae</taxon>
        <taxon>Paracoccus</taxon>
    </lineage>
</organism>
<dbReference type="SUPFAM" id="SSF51206">
    <property type="entry name" value="cAMP-binding domain-like"/>
    <property type="match status" value="1"/>
</dbReference>
<dbReference type="InterPro" id="IPR036188">
    <property type="entry name" value="FAD/NAD-bd_sf"/>
</dbReference>
<dbReference type="Gene3D" id="3.50.50.60">
    <property type="entry name" value="FAD/NAD(P)-binding domain"/>
    <property type="match status" value="2"/>
</dbReference>
<dbReference type="PANTHER" id="PTHR48105">
    <property type="entry name" value="THIOREDOXIN REDUCTASE 1-RELATED-RELATED"/>
    <property type="match status" value="1"/>
</dbReference>
<dbReference type="Proteomes" id="UP001251085">
    <property type="component" value="Unassembled WGS sequence"/>
</dbReference>
<dbReference type="CDD" id="cd00038">
    <property type="entry name" value="CAP_ED"/>
    <property type="match status" value="1"/>
</dbReference>
<gene>
    <name evidence="5" type="ORF">RM190_15590</name>
</gene>
<comment type="caution">
    <text evidence="5">The sequence shown here is derived from an EMBL/GenBank/DDBJ whole genome shotgun (WGS) entry which is preliminary data.</text>
</comment>
<evidence type="ECO:0000259" key="4">
    <source>
        <dbReference type="PROSITE" id="PS50042"/>
    </source>
</evidence>
<dbReference type="EMBL" id="JAVRQI010000012">
    <property type="protein sequence ID" value="MDT1063298.1"/>
    <property type="molecule type" value="Genomic_DNA"/>
</dbReference>
<evidence type="ECO:0000313" key="5">
    <source>
        <dbReference type="EMBL" id="MDT1063298.1"/>
    </source>
</evidence>
<dbReference type="InterPro" id="IPR000595">
    <property type="entry name" value="cNMP-bd_dom"/>
</dbReference>
<dbReference type="InterPro" id="IPR023753">
    <property type="entry name" value="FAD/NAD-binding_dom"/>
</dbReference>
<dbReference type="RefSeq" id="WP_311760389.1">
    <property type="nucleotide sequence ID" value="NZ_JAVRQI010000012.1"/>
</dbReference>
<dbReference type="PRINTS" id="PR00368">
    <property type="entry name" value="FADPNR"/>
</dbReference>
<dbReference type="Pfam" id="PF07992">
    <property type="entry name" value="Pyr_redox_2"/>
    <property type="match status" value="1"/>
</dbReference>
<reference evidence="6" key="1">
    <citation type="submission" date="2023-07" db="EMBL/GenBank/DDBJ databases">
        <title>Characterization of two Paracoccaceae strains isolated from Phycosphere and proposal of Xinfangfangia lacusdiani sp. nov.</title>
        <authorList>
            <person name="Deng Y."/>
            <person name="Zhang Y.Q."/>
        </authorList>
    </citation>
    <scope>NUCLEOTIDE SEQUENCE [LARGE SCALE GENOMIC DNA]</scope>
    <source>
        <strain evidence="6">CPCC 101403</strain>
    </source>
</reference>
<dbReference type="InterPro" id="IPR018490">
    <property type="entry name" value="cNMP-bd_dom_sf"/>
</dbReference>
<dbReference type="PROSITE" id="PS50042">
    <property type="entry name" value="CNMP_BINDING_3"/>
    <property type="match status" value="1"/>
</dbReference>
<dbReference type="Gene3D" id="2.60.120.10">
    <property type="entry name" value="Jelly Rolls"/>
    <property type="match status" value="1"/>
</dbReference>
<name>A0ABU3EGC6_9RHOB</name>
<accession>A0ABU3EGC6</accession>
<feature type="domain" description="Cyclic nucleotide-binding" evidence="4">
    <location>
        <begin position="30"/>
        <end position="131"/>
    </location>
</feature>
<protein>
    <recommendedName>
        <fullName evidence="1">Thioredoxin reductase</fullName>
    </recommendedName>
</protein>
<dbReference type="InterPro" id="IPR050097">
    <property type="entry name" value="Ferredoxin-NADP_redctase_2"/>
</dbReference>
<dbReference type="InterPro" id="IPR014710">
    <property type="entry name" value="RmlC-like_jellyroll"/>
</dbReference>
<dbReference type="SUPFAM" id="SSF51905">
    <property type="entry name" value="FAD/NAD(P)-binding domain"/>
    <property type="match status" value="1"/>
</dbReference>
<evidence type="ECO:0000256" key="1">
    <source>
        <dbReference type="ARBA" id="ARBA00018719"/>
    </source>
</evidence>
<evidence type="ECO:0000256" key="3">
    <source>
        <dbReference type="ARBA" id="ARBA00023002"/>
    </source>
</evidence>
<keyword evidence="3" id="KW-0560">Oxidoreductase</keyword>
<proteinExistence type="predicted"/>
<evidence type="ECO:0000256" key="2">
    <source>
        <dbReference type="ARBA" id="ARBA00022630"/>
    </source>
</evidence>